<reference evidence="1 2" key="1">
    <citation type="submission" date="2023-03" db="EMBL/GenBank/DDBJ databases">
        <title>WGS of Gossypium arboreum.</title>
        <authorList>
            <person name="Yu D."/>
        </authorList>
    </citation>
    <scope>NUCLEOTIDE SEQUENCE [LARGE SCALE GENOMIC DNA]</scope>
    <source>
        <tissue evidence="1">Leaf</tissue>
    </source>
</reference>
<evidence type="ECO:0000313" key="1">
    <source>
        <dbReference type="EMBL" id="KAK5845431.1"/>
    </source>
</evidence>
<organism evidence="1 2">
    <name type="scientific">Gossypium arboreum</name>
    <name type="common">Tree cotton</name>
    <name type="synonym">Gossypium nanking</name>
    <dbReference type="NCBI Taxonomy" id="29729"/>
    <lineage>
        <taxon>Eukaryota</taxon>
        <taxon>Viridiplantae</taxon>
        <taxon>Streptophyta</taxon>
        <taxon>Embryophyta</taxon>
        <taxon>Tracheophyta</taxon>
        <taxon>Spermatophyta</taxon>
        <taxon>Magnoliopsida</taxon>
        <taxon>eudicotyledons</taxon>
        <taxon>Gunneridae</taxon>
        <taxon>Pentapetalae</taxon>
        <taxon>rosids</taxon>
        <taxon>malvids</taxon>
        <taxon>Malvales</taxon>
        <taxon>Malvaceae</taxon>
        <taxon>Malvoideae</taxon>
        <taxon>Gossypium</taxon>
    </lineage>
</organism>
<name>A0ABR0R1P1_GOSAR</name>
<gene>
    <name evidence="1" type="ORF">PVK06_001616</name>
</gene>
<dbReference type="Proteomes" id="UP001358586">
    <property type="component" value="Chromosome 1"/>
</dbReference>
<keyword evidence="2" id="KW-1185">Reference proteome</keyword>
<protein>
    <submittedName>
        <fullName evidence="1">Uncharacterized protein</fullName>
    </submittedName>
</protein>
<sequence>MMYRPYLSTSASPTSYVVTPNLNPEFPPEVYTLVEKKIFHPKAKDMMFEYQIQVFKNFGGLILKPWGVHPEYPFIHPIKFEFLEQPDELK</sequence>
<proteinExistence type="predicted"/>
<comment type="caution">
    <text evidence="1">The sequence shown here is derived from an EMBL/GenBank/DDBJ whole genome shotgun (WGS) entry which is preliminary data.</text>
</comment>
<accession>A0ABR0R1P1</accession>
<dbReference type="EMBL" id="JARKNE010000001">
    <property type="protein sequence ID" value="KAK5845431.1"/>
    <property type="molecule type" value="Genomic_DNA"/>
</dbReference>
<evidence type="ECO:0000313" key="2">
    <source>
        <dbReference type="Proteomes" id="UP001358586"/>
    </source>
</evidence>